<reference evidence="3 4" key="1">
    <citation type="submission" date="2023-08" db="EMBL/GenBank/DDBJ databases">
        <title>Black Yeasts Isolated from many extreme environments.</title>
        <authorList>
            <person name="Coleine C."/>
            <person name="Stajich J.E."/>
            <person name="Selbmann L."/>
        </authorList>
    </citation>
    <scope>NUCLEOTIDE SEQUENCE [LARGE SCALE GENOMIC DNA]</scope>
    <source>
        <strain evidence="3 4">CCFEE 5935</strain>
    </source>
</reference>
<comment type="caution">
    <text evidence="3">The sequence shown here is derived from an EMBL/GenBank/DDBJ whole genome shotgun (WGS) entry which is preliminary data.</text>
</comment>
<gene>
    <name evidence="3" type="ORF">LTR77_003878</name>
</gene>
<evidence type="ECO:0000313" key="4">
    <source>
        <dbReference type="Proteomes" id="UP001337655"/>
    </source>
</evidence>
<protein>
    <submittedName>
        <fullName evidence="3">Uncharacterized protein</fullName>
    </submittedName>
</protein>
<feature type="region of interest" description="Disordered" evidence="1">
    <location>
        <begin position="185"/>
        <end position="250"/>
    </location>
</feature>
<keyword evidence="2" id="KW-0812">Transmembrane</keyword>
<keyword evidence="2" id="KW-1133">Transmembrane helix</keyword>
<feature type="compositionally biased region" description="Low complexity" evidence="1">
    <location>
        <begin position="185"/>
        <end position="198"/>
    </location>
</feature>
<keyword evidence="4" id="KW-1185">Reference proteome</keyword>
<feature type="transmembrane region" description="Helical" evidence="2">
    <location>
        <begin position="132"/>
        <end position="152"/>
    </location>
</feature>
<dbReference type="AlphaFoldDB" id="A0AAV9PFK3"/>
<sequence length="250" mass="27808">MAVHNVDHAFSAKSAKFVFAARLIQVTFGTLLIGLTAGLMVYWVAAYGLQVYDYPDTWTYRQMAWTLLPATVFSSMTVLVGAIGLFAHKRPNDIHWHLTLGLDWFAFAISLANLPLSTVLIPPGYYDTIRYVAIPTTIVALIVFLASLVPIIRTHRLKKRGMLPPRNSPKENWYLMEDAVSAYQRPSSTYPSSTQQPSNYVHQPSQAASRAGTTARWSGVTDETAFNSMRSETEAPPYSEGSARSVKPYV</sequence>
<feature type="compositionally biased region" description="Polar residues" evidence="1">
    <location>
        <begin position="199"/>
        <end position="216"/>
    </location>
</feature>
<keyword evidence="2" id="KW-0472">Membrane</keyword>
<evidence type="ECO:0000313" key="3">
    <source>
        <dbReference type="EMBL" id="KAK5172240.1"/>
    </source>
</evidence>
<name>A0AAV9PFK3_9PEZI</name>
<evidence type="ECO:0000256" key="2">
    <source>
        <dbReference type="SAM" id="Phobius"/>
    </source>
</evidence>
<evidence type="ECO:0000256" key="1">
    <source>
        <dbReference type="SAM" id="MobiDB-lite"/>
    </source>
</evidence>
<feature type="transmembrane region" description="Helical" evidence="2">
    <location>
        <begin position="23"/>
        <end position="45"/>
    </location>
</feature>
<proteinExistence type="predicted"/>
<dbReference type="RefSeq" id="XP_064661084.1">
    <property type="nucleotide sequence ID" value="XM_064801133.1"/>
</dbReference>
<dbReference type="GeneID" id="89925224"/>
<dbReference type="EMBL" id="JAVRRT010000005">
    <property type="protein sequence ID" value="KAK5172240.1"/>
    <property type="molecule type" value="Genomic_DNA"/>
</dbReference>
<feature type="transmembrane region" description="Helical" evidence="2">
    <location>
        <begin position="65"/>
        <end position="87"/>
    </location>
</feature>
<organism evidence="3 4">
    <name type="scientific">Saxophila tyrrhenica</name>
    <dbReference type="NCBI Taxonomy" id="1690608"/>
    <lineage>
        <taxon>Eukaryota</taxon>
        <taxon>Fungi</taxon>
        <taxon>Dikarya</taxon>
        <taxon>Ascomycota</taxon>
        <taxon>Pezizomycotina</taxon>
        <taxon>Dothideomycetes</taxon>
        <taxon>Dothideomycetidae</taxon>
        <taxon>Mycosphaerellales</taxon>
        <taxon>Extremaceae</taxon>
        <taxon>Saxophila</taxon>
    </lineage>
</organism>
<feature type="transmembrane region" description="Helical" evidence="2">
    <location>
        <begin position="94"/>
        <end position="112"/>
    </location>
</feature>
<accession>A0AAV9PFK3</accession>
<dbReference type="Proteomes" id="UP001337655">
    <property type="component" value="Unassembled WGS sequence"/>
</dbReference>